<comment type="similarity">
    <text evidence="8">Belongs to the NqrA family.</text>
</comment>
<dbReference type="Proteomes" id="UP001574673">
    <property type="component" value="Unassembled WGS sequence"/>
</dbReference>
<dbReference type="PANTHER" id="PTHR37839">
    <property type="entry name" value="NA(+)-TRANSLOCATING NADH-QUINONE REDUCTASE SUBUNIT A"/>
    <property type="match status" value="1"/>
</dbReference>
<dbReference type="PANTHER" id="PTHR37839:SF1">
    <property type="entry name" value="NA(+)-TRANSLOCATING NADH-QUINONE REDUCTASE SUBUNIT A"/>
    <property type="match status" value="1"/>
</dbReference>
<keyword evidence="3 8" id="KW-0520">NAD</keyword>
<keyword evidence="2 8" id="KW-1278">Translocase</keyword>
<feature type="domain" description="Na(+)-translocating NADH-quinone reductase subunit A C-terminal" evidence="10">
    <location>
        <begin position="264"/>
        <end position="313"/>
    </location>
</feature>
<keyword evidence="7 8" id="KW-0739">Sodium transport</keyword>
<dbReference type="EC" id="7.2.1.1" evidence="8"/>
<comment type="catalytic activity">
    <reaction evidence="8">
        <text>a ubiquinone + n Na(+)(in) + NADH + H(+) = a ubiquinol + n Na(+)(out) + NAD(+)</text>
        <dbReference type="Rhea" id="RHEA:47748"/>
        <dbReference type="Rhea" id="RHEA-COMP:9565"/>
        <dbReference type="Rhea" id="RHEA-COMP:9566"/>
        <dbReference type="ChEBI" id="CHEBI:15378"/>
        <dbReference type="ChEBI" id="CHEBI:16389"/>
        <dbReference type="ChEBI" id="CHEBI:17976"/>
        <dbReference type="ChEBI" id="CHEBI:29101"/>
        <dbReference type="ChEBI" id="CHEBI:57540"/>
        <dbReference type="ChEBI" id="CHEBI:57945"/>
        <dbReference type="EC" id="7.2.1.1"/>
    </reaction>
</comment>
<sequence length="449" mass="48795">MHKIKRGLDLPIAGAPRQQIDDTPVVHSVAVIGADYHGLKPTMAVQVGDRVKLGQPLFADKNQPGVQITAPATGIVSAIHRGARRVLQSVVIDIDENAGEDDALTFERFDDARIDTLETAQVRTHLQHSGLWAALRTRPFSKIPAVDATPASIFVTAIDTHPLAADPAPIIAAHADDFQRGLRVLLRLASVFLCKAPGAPLPGEDLPGVTTESFEGPHPAGLPGTHIHFLQPVGIERTVWHIGYQDVIAIGKLFASGRLWTERIVALGGPVVKNPRLLRTRLGANLLELTAGALEGDDNRIVSGSLFGGRTAQGPYAFLGRYHLQVSCLREGREREMMHYMRLGANKHSVSKSFLSCLLGRRPLALTTTTNGSPRAMLPIGNFEAVMPLDILPTQLLRYLIIGDTEMAQKLGCLELDEEDLALCTYTCSGKYEYGPILRDILTRIEKEG</sequence>
<comment type="caution">
    <text evidence="12">The sequence shown here is derived from an EMBL/GenBank/DDBJ whole genome shotgun (WGS) entry which is preliminary data.</text>
</comment>
<evidence type="ECO:0000256" key="4">
    <source>
        <dbReference type="ARBA" id="ARBA00023053"/>
    </source>
</evidence>
<gene>
    <name evidence="8" type="primary">nqrA</name>
    <name evidence="12" type="ORF">ABCS64_02550</name>
</gene>
<dbReference type="NCBIfam" id="TIGR01936">
    <property type="entry name" value="nqrA"/>
    <property type="match status" value="1"/>
</dbReference>
<organism evidence="12 13">
    <name type="scientific">Dentiradicibacter hellwigii</name>
    <dbReference type="NCBI Taxonomy" id="3149053"/>
    <lineage>
        <taxon>Bacteria</taxon>
        <taxon>Pseudomonadati</taxon>
        <taxon>Pseudomonadota</taxon>
        <taxon>Betaproteobacteria</taxon>
        <taxon>Rhodocyclales</taxon>
        <taxon>Rhodocyclaceae</taxon>
        <taxon>Dentiradicibacter</taxon>
    </lineage>
</organism>
<keyword evidence="6 8" id="KW-0830">Ubiquinone</keyword>
<name>A0ABV4UDB2_9RHOO</name>
<dbReference type="InterPro" id="IPR008703">
    <property type="entry name" value="NqrA"/>
</dbReference>
<dbReference type="RefSeq" id="WP_418890363.1">
    <property type="nucleotide sequence ID" value="NZ_JBEUWX010000002.1"/>
</dbReference>
<dbReference type="Pfam" id="PF11973">
    <property type="entry name" value="NQRA_SLBB"/>
    <property type="match status" value="1"/>
</dbReference>
<keyword evidence="13" id="KW-1185">Reference proteome</keyword>
<dbReference type="Pfam" id="PF24836">
    <property type="entry name" value="NQRA_2nd"/>
    <property type="match status" value="1"/>
</dbReference>
<evidence type="ECO:0000256" key="7">
    <source>
        <dbReference type="ARBA" id="ARBA00023201"/>
    </source>
</evidence>
<evidence type="ECO:0000256" key="1">
    <source>
        <dbReference type="ARBA" id="ARBA00022448"/>
    </source>
</evidence>
<dbReference type="HAMAP" id="MF_00425">
    <property type="entry name" value="NqrA"/>
    <property type="match status" value="1"/>
</dbReference>
<dbReference type="InterPro" id="IPR056148">
    <property type="entry name" value="NQRA_2nd"/>
</dbReference>
<evidence type="ECO:0000256" key="8">
    <source>
        <dbReference type="HAMAP-Rule" id="MF_00425"/>
    </source>
</evidence>
<evidence type="ECO:0000259" key="11">
    <source>
        <dbReference type="Pfam" id="PF24836"/>
    </source>
</evidence>
<reference evidence="13" key="1">
    <citation type="submission" date="2024-06" db="EMBL/GenBank/DDBJ databases">
        <title>Radixoralia hellwigii gen. nov., sp nov., isolated from a root canal in the human oral cavity.</title>
        <authorList>
            <person name="Bartsch S."/>
            <person name="Wittmer A."/>
            <person name="Schulz A.-K."/>
            <person name="Neumann-Schaal M."/>
            <person name="Wolf J."/>
            <person name="Gronow S."/>
            <person name="Tennert C."/>
            <person name="Haecker G."/>
            <person name="Cieplik F."/>
            <person name="Al-Ahmad A."/>
        </authorList>
    </citation>
    <scope>NUCLEOTIDE SEQUENCE [LARGE SCALE GENOMIC DNA]</scope>
    <source>
        <strain evidence="13">Wk13</strain>
    </source>
</reference>
<feature type="domain" description="NqrA second alpha/beta" evidence="11">
    <location>
        <begin position="118"/>
        <end position="259"/>
    </location>
</feature>
<comment type="subunit">
    <text evidence="8">Composed of six subunits; NqrA, NqrB, NqrC, NqrD, NqrE and NqrF.</text>
</comment>
<evidence type="ECO:0000259" key="9">
    <source>
        <dbReference type="Pfam" id="PF05896"/>
    </source>
</evidence>
<evidence type="ECO:0000313" key="12">
    <source>
        <dbReference type="EMBL" id="MFA9949218.1"/>
    </source>
</evidence>
<evidence type="ECO:0000256" key="5">
    <source>
        <dbReference type="ARBA" id="ARBA00023065"/>
    </source>
</evidence>
<evidence type="ECO:0000313" key="13">
    <source>
        <dbReference type="Proteomes" id="UP001574673"/>
    </source>
</evidence>
<dbReference type="InterPro" id="IPR056147">
    <property type="entry name" value="NQRA_N"/>
</dbReference>
<dbReference type="Pfam" id="PF05896">
    <property type="entry name" value="NQRA_N"/>
    <property type="match status" value="1"/>
</dbReference>
<dbReference type="NCBIfam" id="NF003759">
    <property type="entry name" value="PRK05352.1-2"/>
    <property type="match status" value="1"/>
</dbReference>
<evidence type="ECO:0000256" key="3">
    <source>
        <dbReference type="ARBA" id="ARBA00023027"/>
    </source>
</evidence>
<dbReference type="EMBL" id="JBEUWX010000002">
    <property type="protein sequence ID" value="MFA9949218.1"/>
    <property type="molecule type" value="Genomic_DNA"/>
</dbReference>
<evidence type="ECO:0000256" key="6">
    <source>
        <dbReference type="ARBA" id="ARBA00023075"/>
    </source>
</evidence>
<keyword evidence="5 8" id="KW-0406">Ion transport</keyword>
<proteinExistence type="inferred from homology"/>
<dbReference type="InterPro" id="IPR022615">
    <property type="entry name" value="NqrA_C_domain"/>
</dbReference>
<protein>
    <recommendedName>
        <fullName evidence="8">Na(+)-translocating NADH-quinone reductase subunit A</fullName>
        <shortName evidence="8">Na(+)-NQR subunit A</shortName>
        <shortName evidence="8">Na(+)-translocating NQR subunit A</shortName>
        <ecNumber evidence="8">7.2.1.1</ecNumber>
    </recommendedName>
    <alternativeName>
        <fullName evidence="8">NQR complex subunit A</fullName>
    </alternativeName>
    <alternativeName>
        <fullName evidence="8">NQR-1 subunit A</fullName>
    </alternativeName>
</protein>
<evidence type="ECO:0000259" key="10">
    <source>
        <dbReference type="Pfam" id="PF11973"/>
    </source>
</evidence>
<feature type="domain" description="NqrA N-terminal barrel-sandwich hybrid" evidence="9">
    <location>
        <begin position="3"/>
        <end position="95"/>
    </location>
</feature>
<evidence type="ECO:0000256" key="2">
    <source>
        <dbReference type="ARBA" id="ARBA00022967"/>
    </source>
</evidence>
<accession>A0ABV4UDB2</accession>
<comment type="function">
    <text evidence="8">NQR complex catalyzes the reduction of ubiquinone-1 to ubiquinol by two successive reactions, coupled with the transport of Na(+) ions from the cytoplasm to the periplasm. NqrA to NqrE are probably involved in the second step, the conversion of ubisemiquinone to ubiquinol.</text>
</comment>
<keyword evidence="4 8" id="KW-0915">Sodium</keyword>
<keyword evidence="1 8" id="KW-0813">Transport</keyword>